<dbReference type="PRINTS" id="PR00092">
    <property type="entry name" value="TYROSINASE"/>
</dbReference>
<evidence type="ECO:0000313" key="6">
    <source>
        <dbReference type="WBParaSite" id="HPBE_0000511801-mRNA-1"/>
    </source>
</evidence>
<dbReference type="Pfam" id="PF00264">
    <property type="entry name" value="Tyrosinase"/>
    <property type="match status" value="1"/>
</dbReference>
<dbReference type="Gene3D" id="1.10.1280.10">
    <property type="entry name" value="Di-copper center containing domain from catechol oxidase"/>
    <property type="match status" value="1"/>
</dbReference>
<evidence type="ECO:0000313" key="5">
    <source>
        <dbReference type="Proteomes" id="UP000050761"/>
    </source>
</evidence>
<dbReference type="InterPro" id="IPR002227">
    <property type="entry name" value="Tyrosinase_Cu-bd"/>
</dbReference>
<accession>A0A3P8AUU3</accession>
<keyword evidence="5" id="KW-1185">Reference proteome</keyword>
<dbReference type="Proteomes" id="UP000050761">
    <property type="component" value="Unassembled WGS sequence"/>
</dbReference>
<dbReference type="PANTHER" id="PTHR11474">
    <property type="entry name" value="TYROSINASE FAMILY MEMBER"/>
    <property type="match status" value="1"/>
</dbReference>
<feature type="chain" id="PRO_5044596611" evidence="2">
    <location>
        <begin position="20"/>
        <end position="460"/>
    </location>
</feature>
<name>A0A3P8AUU3_HELPZ</name>
<dbReference type="SUPFAM" id="SSF48056">
    <property type="entry name" value="Di-copper centre-containing domain"/>
    <property type="match status" value="1"/>
</dbReference>
<keyword evidence="2" id="KW-0732">Signal</keyword>
<dbReference type="PROSITE" id="PS00497">
    <property type="entry name" value="TYROSINASE_1"/>
    <property type="match status" value="1"/>
</dbReference>
<feature type="signal peptide" evidence="2">
    <location>
        <begin position="1"/>
        <end position="19"/>
    </location>
</feature>
<dbReference type="GO" id="GO:0046872">
    <property type="term" value="F:metal ion binding"/>
    <property type="evidence" value="ECO:0007669"/>
    <property type="project" value="UniProtKB-KW"/>
</dbReference>
<evidence type="ECO:0000256" key="1">
    <source>
        <dbReference type="ARBA" id="ARBA00022723"/>
    </source>
</evidence>
<sequence length="460" mass="52956">MECLATAFVLLRSVQLSTGFVSETEYTIGGKTYVERVEQPWFRVPHSEHEKVEVSEVDSSSFGKHFVPEDDVFVSPDWTPHEEKYLPCLDRRCVCPYFNGTIQKNDCVLPNGKKLEKARRQEIRTLDDETRKQFEKALNSMKVSGLYNRISRVHKYSGVHSGPAFTLWHREYLKRFELVIRHYLPDPNMGVPYWDSTLDAELPEPTDSMMFTDIFLGETNDEGLVVTGPYANWTSMEGRCCILREIGSNPAGELLSNARVDWIVNNPDINMTCPIESPLDARMLEYSHDYVHFFIAGDMGKSHSSSNDVIFLYHHSMVDLIYEHWRQKMQSRTERERDYPPSDERCFPPWHNIDSIMPMLHPLTNREALSNGYTDEMYEFAPRPTCSRTSPSCGSKYLFCHTPKGRDARCMAKIRSGGDCTGFEGTEICFVGDCIDGTCKKLHRAAPKLKKQDDVNERFM</sequence>
<feature type="domain" description="Tyrosinase copper-binding" evidence="3">
    <location>
        <begin position="160"/>
        <end position="177"/>
    </location>
</feature>
<gene>
    <name evidence="4" type="ORF">HPBE_LOCUS5119</name>
</gene>
<dbReference type="AlphaFoldDB" id="A0A3P8AUU3"/>
<dbReference type="GO" id="GO:0016491">
    <property type="term" value="F:oxidoreductase activity"/>
    <property type="evidence" value="ECO:0007669"/>
    <property type="project" value="InterPro"/>
</dbReference>
<dbReference type="WBParaSite" id="HPBE_0000511801-mRNA-1">
    <property type="protein sequence ID" value="HPBE_0000511801-mRNA-1"/>
    <property type="gene ID" value="HPBE_0000511801"/>
</dbReference>
<protein>
    <submittedName>
        <fullName evidence="6">Tyrosinase_Cu-bd domain-containing protein</fullName>
    </submittedName>
</protein>
<dbReference type="EMBL" id="UZAH01025416">
    <property type="protein sequence ID" value="VDO63462.1"/>
    <property type="molecule type" value="Genomic_DNA"/>
</dbReference>
<evidence type="ECO:0000259" key="3">
    <source>
        <dbReference type="PROSITE" id="PS00497"/>
    </source>
</evidence>
<keyword evidence="1" id="KW-0479">Metal-binding</keyword>
<dbReference type="PANTHER" id="PTHR11474:SF50">
    <property type="entry name" value="TYROSINASE COPPER-BINDING DOMAIN-CONTAINING PROTEIN"/>
    <property type="match status" value="1"/>
</dbReference>
<dbReference type="InterPro" id="IPR008922">
    <property type="entry name" value="Di-copper_centre_dom_sf"/>
</dbReference>
<reference evidence="6" key="2">
    <citation type="submission" date="2019-09" db="UniProtKB">
        <authorList>
            <consortium name="WormBaseParasite"/>
        </authorList>
    </citation>
    <scope>IDENTIFICATION</scope>
</reference>
<dbReference type="InterPro" id="IPR050316">
    <property type="entry name" value="Tyrosinase/Hemocyanin"/>
</dbReference>
<proteinExistence type="predicted"/>
<organism evidence="4">
    <name type="scientific">Heligmosomoides polygyrus</name>
    <name type="common">Parasitic roundworm</name>
    <dbReference type="NCBI Taxonomy" id="6339"/>
    <lineage>
        <taxon>Eukaryota</taxon>
        <taxon>Metazoa</taxon>
        <taxon>Ecdysozoa</taxon>
        <taxon>Nematoda</taxon>
        <taxon>Chromadorea</taxon>
        <taxon>Rhabditida</taxon>
        <taxon>Rhabditina</taxon>
        <taxon>Rhabditomorpha</taxon>
        <taxon>Strongyloidea</taxon>
        <taxon>Heligmosomidae</taxon>
        <taxon>Heligmosomoides</taxon>
    </lineage>
</organism>
<reference evidence="4 5" key="1">
    <citation type="submission" date="2018-11" db="EMBL/GenBank/DDBJ databases">
        <authorList>
            <consortium name="Pathogen Informatics"/>
        </authorList>
    </citation>
    <scope>NUCLEOTIDE SEQUENCE [LARGE SCALE GENOMIC DNA]</scope>
</reference>
<dbReference type="OrthoDB" id="6132182at2759"/>
<evidence type="ECO:0000313" key="4">
    <source>
        <dbReference type="EMBL" id="VDO63462.1"/>
    </source>
</evidence>
<evidence type="ECO:0000256" key="2">
    <source>
        <dbReference type="SAM" id="SignalP"/>
    </source>
</evidence>